<dbReference type="AlphaFoldDB" id="A0A6S6TCA2"/>
<name>A0A6S6TCA2_9BACT</name>
<sequence>MNKIIFLLSLFLFGCEEHNTNEPTTTQNLPINTIQTTDSNETIEYLESLLDNDMNSLNYTLPPDPADEGKKDIFGIDTNQNGIRDDVEIYIYNKYKNERDFRRILTAIASQYAIAMQKTLIDSKNAYENKSYYVMNDVLDCYFYFKGKITKDRNLTFNESYNYFKNKDPLTVEAEDVFFNTKNRIKEYLKYNRSLSGNIFPSRSQIPEKCETNLNKLGEI</sequence>
<reference evidence="1" key="1">
    <citation type="submission" date="2020-01" db="EMBL/GenBank/DDBJ databases">
        <authorList>
            <person name="Meier V. D."/>
            <person name="Meier V D."/>
        </authorList>
    </citation>
    <scope>NUCLEOTIDE SEQUENCE</scope>
    <source>
        <strain evidence="1">HLG_WM_MAG_12</strain>
    </source>
</reference>
<dbReference type="EMBL" id="CACVAW010000060">
    <property type="protein sequence ID" value="CAA6814017.1"/>
    <property type="molecule type" value="Genomic_DNA"/>
</dbReference>
<accession>A0A6S6TCA2</accession>
<dbReference type="PROSITE" id="PS51257">
    <property type="entry name" value="PROKAR_LIPOPROTEIN"/>
    <property type="match status" value="1"/>
</dbReference>
<gene>
    <name evidence="1" type="ORF">HELGO_WM24339</name>
</gene>
<organism evidence="1">
    <name type="scientific">uncultured Campylobacterales bacterium</name>
    <dbReference type="NCBI Taxonomy" id="352960"/>
    <lineage>
        <taxon>Bacteria</taxon>
        <taxon>Pseudomonadati</taxon>
        <taxon>Campylobacterota</taxon>
        <taxon>Epsilonproteobacteria</taxon>
        <taxon>Campylobacterales</taxon>
        <taxon>environmental samples</taxon>
    </lineage>
</organism>
<protein>
    <recommendedName>
        <fullName evidence="2">Lipoprotein</fullName>
    </recommendedName>
</protein>
<evidence type="ECO:0008006" key="2">
    <source>
        <dbReference type="Google" id="ProtNLM"/>
    </source>
</evidence>
<evidence type="ECO:0000313" key="1">
    <source>
        <dbReference type="EMBL" id="CAA6814017.1"/>
    </source>
</evidence>
<proteinExistence type="predicted"/>